<dbReference type="RefSeq" id="WP_133997922.1">
    <property type="nucleotide sequence ID" value="NZ_SODV01000002.1"/>
</dbReference>
<gene>
    <name evidence="1" type="ORF">EDB95_4651</name>
</gene>
<proteinExistence type="predicted"/>
<organism evidence="1 2">
    <name type="scientific">Dinghuibacter silviterrae</name>
    <dbReference type="NCBI Taxonomy" id="1539049"/>
    <lineage>
        <taxon>Bacteria</taxon>
        <taxon>Pseudomonadati</taxon>
        <taxon>Bacteroidota</taxon>
        <taxon>Chitinophagia</taxon>
        <taxon>Chitinophagales</taxon>
        <taxon>Chitinophagaceae</taxon>
        <taxon>Dinghuibacter</taxon>
    </lineage>
</organism>
<comment type="caution">
    <text evidence="1">The sequence shown here is derived from an EMBL/GenBank/DDBJ whole genome shotgun (WGS) entry which is preliminary data.</text>
</comment>
<dbReference type="OrthoDB" id="654065at2"/>
<reference evidence="1 2" key="1">
    <citation type="submission" date="2019-03" db="EMBL/GenBank/DDBJ databases">
        <title>Genomic Encyclopedia of Type Strains, Phase IV (KMG-IV): sequencing the most valuable type-strain genomes for metagenomic binning, comparative biology and taxonomic classification.</title>
        <authorList>
            <person name="Goeker M."/>
        </authorList>
    </citation>
    <scope>NUCLEOTIDE SEQUENCE [LARGE SCALE GENOMIC DNA]</scope>
    <source>
        <strain evidence="1 2">DSM 100059</strain>
    </source>
</reference>
<sequence length="292" mass="33889">MLTFGIKNTVDKQLFFREPFSQKYTLTIRTDVMAGSLPIQTVTEIRWDLRVLRVEEEETEIEVLTLDNELIETNNPYLRDLARMNQAFARMYSEIRVTVDRSGQVIRVLNEEVIRKKWAATKREMEAIDQQSNAIRGIVQMNDDIFTSPEKIVEAVQHNEFFDLYFNQVYGRRIPGETPPKTKWNQFQQVKVEWGYDLGADTPLPAAGNVHAVSVDVKGYPLTRLDKTWIKKAYGAFQNIDLERLQPRLSELGKYAIEPKTGRLKEAYLLKEEVADPQLVFSKMEYTLTSQT</sequence>
<dbReference type="Proteomes" id="UP000294498">
    <property type="component" value="Unassembled WGS sequence"/>
</dbReference>
<evidence type="ECO:0000313" key="1">
    <source>
        <dbReference type="EMBL" id="TDW96815.1"/>
    </source>
</evidence>
<keyword evidence="2" id="KW-1185">Reference proteome</keyword>
<dbReference type="AlphaFoldDB" id="A0A4R8DH19"/>
<dbReference type="EMBL" id="SODV01000002">
    <property type="protein sequence ID" value="TDW96815.1"/>
    <property type="molecule type" value="Genomic_DNA"/>
</dbReference>
<accession>A0A4R8DH19</accession>
<protein>
    <submittedName>
        <fullName evidence="1">Uncharacterized protein</fullName>
    </submittedName>
</protein>
<evidence type="ECO:0000313" key="2">
    <source>
        <dbReference type="Proteomes" id="UP000294498"/>
    </source>
</evidence>
<name>A0A4R8DH19_9BACT</name>